<reference evidence="3 4" key="1">
    <citation type="submission" date="2019-12" db="EMBL/GenBank/DDBJ databases">
        <title>Genomic-based taxomic classification of the family Erythrobacteraceae.</title>
        <authorList>
            <person name="Xu L."/>
        </authorList>
    </citation>
    <scope>NUCLEOTIDE SEQUENCE [LARGE SCALE GENOMIC DNA]</scope>
    <source>
        <strain evidence="3 4">JCM 10282</strain>
    </source>
</reference>
<dbReference type="Proteomes" id="UP000548685">
    <property type="component" value="Unassembled WGS sequence"/>
</dbReference>
<dbReference type="PANTHER" id="PTHR43685:SF14">
    <property type="entry name" value="GLYCOSYLTRANSFERASE 2-LIKE DOMAIN-CONTAINING PROTEIN"/>
    <property type="match status" value="1"/>
</dbReference>
<proteinExistence type="predicted"/>
<protein>
    <submittedName>
        <fullName evidence="2 3">Glycosyltransferase</fullName>
    </submittedName>
</protein>
<evidence type="ECO:0000313" key="5">
    <source>
        <dbReference type="Proteomes" id="UP000548685"/>
    </source>
</evidence>
<organism evidence="3 4">
    <name type="scientific">Erythrobacter ramosus</name>
    <dbReference type="NCBI Taxonomy" id="35811"/>
    <lineage>
        <taxon>Bacteria</taxon>
        <taxon>Pseudomonadati</taxon>
        <taxon>Pseudomonadota</taxon>
        <taxon>Alphaproteobacteria</taxon>
        <taxon>Sphingomonadales</taxon>
        <taxon>Erythrobacteraceae</taxon>
        <taxon>Erythrobacter/Porphyrobacter group</taxon>
        <taxon>Erythrobacter</taxon>
    </lineage>
</organism>
<dbReference type="GO" id="GO:0016740">
    <property type="term" value="F:transferase activity"/>
    <property type="evidence" value="ECO:0007669"/>
    <property type="project" value="UniProtKB-KW"/>
</dbReference>
<reference evidence="2 5" key="2">
    <citation type="submission" date="2020-08" db="EMBL/GenBank/DDBJ databases">
        <title>Genomic Encyclopedia of Type Strains, Phase IV (KMG-IV): sequencing the most valuable type-strain genomes for metagenomic binning, comparative biology and taxonomic classification.</title>
        <authorList>
            <person name="Goeker M."/>
        </authorList>
    </citation>
    <scope>NUCLEOTIDE SEQUENCE [LARGE SCALE GENOMIC DNA]</scope>
    <source>
        <strain evidence="2 5">DSM 8510</strain>
    </source>
</reference>
<dbReference type="SUPFAM" id="SSF53448">
    <property type="entry name" value="Nucleotide-diphospho-sugar transferases"/>
    <property type="match status" value="1"/>
</dbReference>
<dbReference type="InterPro" id="IPR029044">
    <property type="entry name" value="Nucleotide-diphossugar_trans"/>
</dbReference>
<evidence type="ECO:0000313" key="3">
    <source>
        <dbReference type="EMBL" id="MXP39963.1"/>
    </source>
</evidence>
<dbReference type="PANTHER" id="PTHR43685">
    <property type="entry name" value="GLYCOSYLTRANSFERASE"/>
    <property type="match status" value="1"/>
</dbReference>
<dbReference type="AlphaFoldDB" id="A0A6I4UQY6"/>
<keyword evidence="5" id="KW-1185">Reference proteome</keyword>
<feature type="domain" description="Glycosyltransferase 2-like" evidence="1">
    <location>
        <begin position="10"/>
        <end position="128"/>
    </location>
</feature>
<dbReference type="InterPro" id="IPR050834">
    <property type="entry name" value="Glycosyltransf_2"/>
</dbReference>
<dbReference type="RefSeq" id="WP_160762116.1">
    <property type="nucleotide sequence ID" value="NZ_BAAADZ010000003.1"/>
</dbReference>
<evidence type="ECO:0000313" key="2">
    <source>
        <dbReference type="EMBL" id="MBB3777203.1"/>
    </source>
</evidence>
<comment type="caution">
    <text evidence="3">The sequence shown here is derived from an EMBL/GenBank/DDBJ whole genome shotgun (WGS) entry which is preliminary data.</text>
</comment>
<evidence type="ECO:0000259" key="1">
    <source>
        <dbReference type="Pfam" id="PF00535"/>
    </source>
</evidence>
<accession>A0A6I4UQY6</accession>
<dbReference type="InterPro" id="IPR001173">
    <property type="entry name" value="Glyco_trans_2-like"/>
</dbReference>
<dbReference type="EMBL" id="WTYB01000006">
    <property type="protein sequence ID" value="MXP39963.1"/>
    <property type="molecule type" value="Genomic_DNA"/>
</dbReference>
<dbReference type="CDD" id="cd00761">
    <property type="entry name" value="Glyco_tranf_GTA_type"/>
    <property type="match status" value="1"/>
</dbReference>
<dbReference type="Proteomes" id="UP000430021">
    <property type="component" value="Unassembled WGS sequence"/>
</dbReference>
<dbReference type="Gene3D" id="3.90.550.10">
    <property type="entry name" value="Spore Coat Polysaccharide Biosynthesis Protein SpsA, Chain A"/>
    <property type="match status" value="1"/>
</dbReference>
<keyword evidence="3" id="KW-0808">Transferase</keyword>
<dbReference type="Pfam" id="PF00535">
    <property type="entry name" value="Glycos_transf_2"/>
    <property type="match status" value="1"/>
</dbReference>
<dbReference type="EMBL" id="JACICE010000006">
    <property type="protein sequence ID" value="MBB3777203.1"/>
    <property type="molecule type" value="Genomic_DNA"/>
</dbReference>
<evidence type="ECO:0000313" key="4">
    <source>
        <dbReference type="Proteomes" id="UP000430021"/>
    </source>
</evidence>
<dbReference type="OrthoDB" id="9790710at2"/>
<name>A0A6I4UQY6_9SPHN</name>
<sequence>MTINCPVRASVIIGTRNRPAELKACLASVVSCLGPADELIVVDSASDNAEAIKEIAEEAGALYLRENIAGAARARNVGIRKASGEVMAFTDDDALVAPDWIERLIFALDNNSVDVVVGPVFELGSNPKRLLITFRSFIADEQKVLFNKRSGDWFDRLAFGAIGVGANMAVTRHAFKRVGLFDERLGQGRPVCGDDSLFLFSALNYGLTVVNEPLAEVYHPRNETHHTEVEESRVAYLILLLLRWPSAIVKTLQLVAKRSHRQAAANTEGNNARGSVLRRAIWKAPGLVFKSLFTGFACR</sequence>
<gene>
    <name evidence="2" type="ORF">FHS52_003200</name>
    <name evidence="3" type="ORF">GRI59_15250</name>
</gene>